<dbReference type="AlphaFoldDB" id="A0A6C0AUE2"/>
<protein>
    <submittedName>
        <fullName evidence="1">Uncharacterized protein</fullName>
    </submittedName>
</protein>
<reference evidence="1" key="1">
    <citation type="journal article" date="2020" name="Nature">
        <title>Giant virus diversity and host interactions through global metagenomics.</title>
        <authorList>
            <person name="Schulz F."/>
            <person name="Roux S."/>
            <person name="Paez-Espino D."/>
            <person name="Jungbluth S."/>
            <person name="Walsh D.A."/>
            <person name="Denef V.J."/>
            <person name="McMahon K.D."/>
            <person name="Konstantinidis K.T."/>
            <person name="Eloe-Fadrosh E.A."/>
            <person name="Kyrpides N.C."/>
            <person name="Woyke T."/>
        </authorList>
    </citation>
    <scope>NUCLEOTIDE SEQUENCE</scope>
    <source>
        <strain evidence="1">GVMAG-S-ERX555943-30</strain>
    </source>
</reference>
<sequence length="182" mass="20920">MNFQKENKIQGLPQGLLYGQNDRTDELNERILQRTQVNTPLAPHYDPRPVETKHMIFPVLESRHDVNEPKMEYTPFQTNTHHFSGNRKGPHDGFARNVEHENLLRNQYFALQNGASQGVYVPSSESSLYKVDVPSAPSVQPHKHLFEKSHFSDAVHPNLENSSLGKNHFFNHTRTQLRNSGN</sequence>
<proteinExistence type="predicted"/>
<dbReference type="EMBL" id="MN738753">
    <property type="protein sequence ID" value="QHS83368.1"/>
    <property type="molecule type" value="Genomic_DNA"/>
</dbReference>
<evidence type="ECO:0000313" key="1">
    <source>
        <dbReference type="EMBL" id="QHS83368.1"/>
    </source>
</evidence>
<name>A0A6C0AUE2_9ZZZZ</name>
<accession>A0A6C0AUE2</accession>
<organism evidence="1">
    <name type="scientific">viral metagenome</name>
    <dbReference type="NCBI Taxonomy" id="1070528"/>
    <lineage>
        <taxon>unclassified sequences</taxon>
        <taxon>metagenomes</taxon>
        <taxon>organismal metagenomes</taxon>
    </lineage>
</organism>